<evidence type="ECO:0000313" key="2">
    <source>
        <dbReference type="Proteomes" id="UP001151760"/>
    </source>
</evidence>
<proteinExistence type="predicted"/>
<keyword evidence="2" id="KW-1185">Reference proteome</keyword>
<dbReference type="PANTHER" id="PTHR33067:SF9">
    <property type="entry name" value="RNA-DIRECTED DNA POLYMERASE"/>
    <property type="match status" value="1"/>
</dbReference>
<reference evidence="1" key="1">
    <citation type="journal article" date="2022" name="Int. J. Mol. Sci.">
        <title>Draft Genome of Tanacetum Coccineum: Genomic Comparison of Closely Related Tanacetum-Family Plants.</title>
        <authorList>
            <person name="Yamashiro T."/>
            <person name="Shiraishi A."/>
            <person name="Nakayama K."/>
            <person name="Satake H."/>
        </authorList>
    </citation>
    <scope>NUCLEOTIDE SEQUENCE</scope>
</reference>
<name>A0ABQ5E3X8_9ASTR</name>
<sequence length="426" mass="48540">MQLFKTNQSIIFPSRLIDDSYEEKEVLEELMKLQINSRKSATNLKRLLKERSRMDDEIKGSINVHNLAILKGALPPKEKDPMSFTIPCNINNICFEKALANLGASISVMPYSTFTNLGLGELAPTKLIIELVDRTIKHPKGLAENVLLEIDKFVFPIDFIVLDMPEDIKNPLILGRPFLSIAHAKIDVFKKKIALRVGNDKIVFKSDNPTSNIIKRVYISQDLEFGYFLELNNLNEPLELRRNQDVDDLGLTIEEGKVIDEPMVDIVKTRHDNEIIEGIDEYPNKVKYKGKNVVGAFINVPIFVGNFSVLTDFTVVENIDAYRDKDMGDVIVGKPFCRASCVQARWFNRFITIYNGNENVTYQMARSHPRFKHLTNAQCNKIRPLLKVSAHDKLEGISHPYQKLKGFYKGVLNLGPKCIKDDKMVE</sequence>
<dbReference type="Proteomes" id="UP001151760">
    <property type="component" value="Unassembled WGS sequence"/>
</dbReference>
<dbReference type="InterPro" id="IPR021109">
    <property type="entry name" value="Peptidase_aspartic_dom_sf"/>
</dbReference>
<accession>A0ABQ5E3X8</accession>
<dbReference type="EMBL" id="BQNB010015820">
    <property type="protein sequence ID" value="GJT44519.1"/>
    <property type="molecule type" value="Genomic_DNA"/>
</dbReference>
<organism evidence="1 2">
    <name type="scientific">Tanacetum coccineum</name>
    <dbReference type="NCBI Taxonomy" id="301880"/>
    <lineage>
        <taxon>Eukaryota</taxon>
        <taxon>Viridiplantae</taxon>
        <taxon>Streptophyta</taxon>
        <taxon>Embryophyta</taxon>
        <taxon>Tracheophyta</taxon>
        <taxon>Spermatophyta</taxon>
        <taxon>Magnoliopsida</taxon>
        <taxon>eudicotyledons</taxon>
        <taxon>Gunneridae</taxon>
        <taxon>Pentapetalae</taxon>
        <taxon>asterids</taxon>
        <taxon>campanulids</taxon>
        <taxon>Asterales</taxon>
        <taxon>Asteraceae</taxon>
        <taxon>Asteroideae</taxon>
        <taxon>Anthemideae</taxon>
        <taxon>Anthemidinae</taxon>
        <taxon>Tanacetum</taxon>
    </lineage>
</organism>
<comment type="caution">
    <text evidence="1">The sequence shown here is derived from an EMBL/GenBank/DDBJ whole genome shotgun (WGS) entry which is preliminary data.</text>
</comment>
<dbReference type="Gene3D" id="2.40.70.10">
    <property type="entry name" value="Acid Proteases"/>
    <property type="match status" value="1"/>
</dbReference>
<dbReference type="CDD" id="cd00303">
    <property type="entry name" value="retropepsin_like"/>
    <property type="match status" value="1"/>
</dbReference>
<dbReference type="PANTHER" id="PTHR33067">
    <property type="entry name" value="RNA-DIRECTED DNA POLYMERASE-RELATED"/>
    <property type="match status" value="1"/>
</dbReference>
<protein>
    <submittedName>
        <fullName evidence="1">Uncharacterized protein</fullName>
    </submittedName>
</protein>
<evidence type="ECO:0000313" key="1">
    <source>
        <dbReference type="EMBL" id="GJT44519.1"/>
    </source>
</evidence>
<reference evidence="1" key="2">
    <citation type="submission" date="2022-01" db="EMBL/GenBank/DDBJ databases">
        <authorList>
            <person name="Yamashiro T."/>
            <person name="Shiraishi A."/>
            <person name="Satake H."/>
            <person name="Nakayama K."/>
        </authorList>
    </citation>
    <scope>NUCLEOTIDE SEQUENCE</scope>
</reference>
<dbReference type="SUPFAM" id="SSF50630">
    <property type="entry name" value="Acid proteases"/>
    <property type="match status" value="1"/>
</dbReference>
<gene>
    <name evidence="1" type="ORF">Tco_0953234</name>
</gene>